<sequence length="256" mass="26811">MSDAELAARLVREAGTLADRMRAGGLEAQTKTSVSDVVTAADHAAERQVIETLATERPDDGVLGEEGADHRGSTGRIWVIDPVDGTYNFLAGLDWWCSAIALTDGDELLLGAIHHPASGRTFVGGPGLASTVNGVPLEPIADRPLAESCLATYLHPPFLDHEVGEAFDRMAGRAATMRMLGSGSMDATAVAEGRLHVICQHSVPPWDALPGAAIICGAGGVTRRVRAAGVEWYVAGAPTAVDEVCAALTEGVWRRP</sequence>
<dbReference type="PANTHER" id="PTHR20854">
    <property type="entry name" value="INOSITOL MONOPHOSPHATASE"/>
    <property type="match status" value="1"/>
</dbReference>
<reference evidence="2" key="1">
    <citation type="journal article" date="2019" name="Int. J. Syst. Evol. Microbiol.">
        <title>The Global Catalogue of Microorganisms (GCM) 10K type strain sequencing project: providing services to taxonomists for standard genome sequencing and annotation.</title>
        <authorList>
            <consortium name="The Broad Institute Genomics Platform"/>
            <consortium name="The Broad Institute Genome Sequencing Center for Infectious Disease"/>
            <person name="Wu L."/>
            <person name="Ma J."/>
        </authorList>
    </citation>
    <scope>NUCLEOTIDE SEQUENCE [LARGE SCALE GENOMIC DNA]</scope>
    <source>
        <strain evidence="2">KACC 13778</strain>
    </source>
</reference>
<dbReference type="PANTHER" id="PTHR20854:SF4">
    <property type="entry name" value="INOSITOL-1-MONOPHOSPHATASE-RELATED"/>
    <property type="match status" value="1"/>
</dbReference>
<dbReference type="InterPro" id="IPR000760">
    <property type="entry name" value="Inositol_monophosphatase-like"/>
</dbReference>
<organism evidence="1 2">
    <name type="scientific">Nocardioides caricicola</name>
    <dbReference type="NCBI Taxonomy" id="634770"/>
    <lineage>
        <taxon>Bacteria</taxon>
        <taxon>Bacillati</taxon>
        <taxon>Actinomycetota</taxon>
        <taxon>Actinomycetes</taxon>
        <taxon>Propionibacteriales</taxon>
        <taxon>Nocardioidaceae</taxon>
        <taxon>Nocardioides</taxon>
    </lineage>
</organism>
<dbReference type="SUPFAM" id="SSF56655">
    <property type="entry name" value="Carbohydrate phosphatase"/>
    <property type="match status" value="1"/>
</dbReference>
<keyword evidence="2" id="KW-1185">Reference proteome</keyword>
<name>A0ABW0N5Y7_9ACTN</name>
<dbReference type="EMBL" id="JBHSMD010000011">
    <property type="protein sequence ID" value="MFC5495681.1"/>
    <property type="molecule type" value="Genomic_DNA"/>
</dbReference>
<gene>
    <name evidence="1" type="ORF">ACFPKY_21410</name>
</gene>
<dbReference type="Gene3D" id="3.40.190.80">
    <property type="match status" value="1"/>
</dbReference>
<dbReference type="Pfam" id="PF00459">
    <property type="entry name" value="Inositol_P"/>
    <property type="match status" value="1"/>
</dbReference>
<dbReference type="PRINTS" id="PR00377">
    <property type="entry name" value="IMPHPHTASES"/>
</dbReference>
<comment type="caution">
    <text evidence="1">The sequence shown here is derived from an EMBL/GenBank/DDBJ whole genome shotgun (WGS) entry which is preliminary data.</text>
</comment>
<protein>
    <submittedName>
        <fullName evidence="1">Inositol monophosphatase</fullName>
    </submittedName>
</protein>
<evidence type="ECO:0000313" key="1">
    <source>
        <dbReference type="EMBL" id="MFC5495681.1"/>
    </source>
</evidence>
<proteinExistence type="predicted"/>
<evidence type="ECO:0000313" key="2">
    <source>
        <dbReference type="Proteomes" id="UP001595956"/>
    </source>
</evidence>
<accession>A0ABW0N5Y7</accession>
<dbReference type="CDD" id="cd01637">
    <property type="entry name" value="IMPase_like"/>
    <property type="match status" value="1"/>
</dbReference>
<dbReference type="Proteomes" id="UP001595956">
    <property type="component" value="Unassembled WGS sequence"/>
</dbReference>
<dbReference type="RefSeq" id="WP_345182142.1">
    <property type="nucleotide sequence ID" value="NZ_BAABFQ010000010.1"/>
</dbReference>
<dbReference type="Gene3D" id="3.30.540.10">
    <property type="entry name" value="Fructose-1,6-Bisphosphatase, subunit A, domain 1"/>
    <property type="match status" value="1"/>
</dbReference>